<dbReference type="Proteomes" id="UP001060771">
    <property type="component" value="Chromosome"/>
</dbReference>
<sequence>MRRDGRLALYKAKTRKMARKWYNTWEAIINVLSELKDAEKIRRIKALVMIT</sequence>
<evidence type="ECO:0000313" key="1">
    <source>
        <dbReference type="EMBL" id="BDR92181.1"/>
    </source>
</evidence>
<gene>
    <name evidence="1" type="ORF">Vsou_12740</name>
</gene>
<dbReference type="RefSeq" id="WP_264890798.1">
    <property type="nucleotide sequence ID" value="NZ_AP026830.1"/>
</dbReference>
<reference evidence="2" key="1">
    <citation type="submission" date="2022-09" db="EMBL/GenBank/DDBJ databases">
        <title>Complete genome sequence of Vulcanisaeta souniana.</title>
        <authorList>
            <person name="Kato S."/>
            <person name="Itoh T."/>
            <person name="Ohkuma M."/>
        </authorList>
    </citation>
    <scope>NUCLEOTIDE SEQUENCE [LARGE SCALE GENOMIC DNA]</scope>
    <source>
        <strain evidence="2">JCM 11219</strain>
    </source>
</reference>
<dbReference type="EMBL" id="AP026830">
    <property type="protein sequence ID" value="BDR92181.1"/>
    <property type="molecule type" value="Genomic_DNA"/>
</dbReference>
<dbReference type="GeneID" id="76206821"/>
<evidence type="ECO:0000313" key="2">
    <source>
        <dbReference type="Proteomes" id="UP001060771"/>
    </source>
</evidence>
<keyword evidence="2" id="KW-1185">Reference proteome</keyword>
<name>A0ABM8BME8_9CREN</name>
<proteinExistence type="predicted"/>
<protein>
    <submittedName>
        <fullName evidence="1">Uncharacterized protein</fullName>
    </submittedName>
</protein>
<accession>A0ABM8BME8</accession>
<organism evidence="1 2">
    <name type="scientific">Vulcanisaeta souniana JCM 11219</name>
    <dbReference type="NCBI Taxonomy" id="1293586"/>
    <lineage>
        <taxon>Archaea</taxon>
        <taxon>Thermoproteota</taxon>
        <taxon>Thermoprotei</taxon>
        <taxon>Thermoproteales</taxon>
        <taxon>Thermoproteaceae</taxon>
        <taxon>Vulcanisaeta</taxon>
    </lineage>
</organism>